<accession>A0AC61RHF8</accession>
<evidence type="ECO:0000313" key="1">
    <source>
        <dbReference type="EMBL" id="TGY77573.1"/>
    </source>
</evidence>
<sequence length="201" mass="22256">MKTFVIENNLIADASDNAPDNANNDANWYFLADSAICNAGKPFFIPELEDFADARLVIALKVNRLGKSISPRFAKRYYSEAAPAIHFRLPALREELIRRNLSTDRAYSFDRSLIIGDFMPVENFTDDSAINLLKNGESAASWSVEKLRMPIDEIVAAVSVTNSLKMGDIIIPSLSESVEVRIGDMLEIKSGETSLLSVPVK</sequence>
<name>A0AC61RHF8_9BACT</name>
<gene>
    <name evidence="1" type="ORF">E5331_14095</name>
</gene>
<dbReference type="EMBL" id="SRYB01000023">
    <property type="protein sequence ID" value="TGY77573.1"/>
    <property type="molecule type" value="Genomic_DNA"/>
</dbReference>
<comment type="caution">
    <text evidence="1">The sequence shown here is derived from an EMBL/GenBank/DDBJ whole genome shotgun (WGS) entry which is preliminary data.</text>
</comment>
<reference evidence="1" key="1">
    <citation type="submission" date="2019-04" db="EMBL/GenBank/DDBJ databases">
        <title>Microbes associate with the intestines of laboratory mice.</title>
        <authorList>
            <person name="Navarre W."/>
            <person name="Wong E."/>
            <person name="Huang K."/>
            <person name="Tropini C."/>
            <person name="Ng K."/>
            <person name="Yu B."/>
        </authorList>
    </citation>
    <scope>NUCLEOTIDE SEQUENCE</scope>
    <source>
        <strain evidence="1">NM04_E33</strain>
    </source>
</reference>
<evidence type="ECO:0000313" key="2">
    <source>
        <dbReference type="Proteomes" id="UP000306319"/>
    </source>
</evidence>
<dbReference type="Proteomes" id="UP000306319">
    <property type="component" value="Unassembled WGS sequence"/>
</dbReference>
<keyword evidence="2" id="KW-1185">Reference proteome</keyword>
<organism evidence="1 2">
    <name type="scientific">Lepagella muris</name>
    <dbReference type="NCBI Taxonomy" id="3032870"/>
    <lineage>
        <taxon>Bacteria</taxon>
        <taxon>Pseudomonadati</taxon>
        <taxon>Bacteroidota</taxon>
        <taxon>Bacteroidia</taxon>
        <taxon>Bacteroidales</taxon>
        <taxon>Muribaculaceae</taxon>
        <taxon>Lepagella</taxon>
    </lineage>
</organism>
<proteinExistence type="predicted"/>
<protein>
    <submittedName>
        <fullName evidence="1">Uncharacterized protein</fullName>
    </submittedName>
</protein>